<reference evidence="2" key="1">
    <citation type="journal article" date="2024" name="Proc. Natl. Acad. Sci. U.S.A.">
        <title>Extraordinary preservation of gene collinearity over three hundred million years revealed in homosporous lycophytes.</title>
        <authorList>
            <person name="Li C."/>
            <person name="Wickell D."/>
            <person name="Kuo L.Y."/>
            <person name="Chen X."/>
            <person name="Nie B."/>
            <person name="Liao X."/>
            <person name="Peng D."/>
            <person name="Ji J."/>
            <person name="Jenkins J."/>
            <person name="Williams M."/>
            <person name="Shu S."/>
            <person name="Plott C."/>
            <person name="Barry K."/>
            <person name="Rajasekar S."/>
            <person name="Grimwood J."/>
            <person name="Han X."/>
            <person name="Sun S."/>
            <person name="Hou Z."/>
            <person name="He W."/>
            <person name="Dai G."/>
            <person name="Sun C."/>
            <person name="Schmutz J."/>
            <person name="Leebens-Mack J.H."/>
            <person name="Li F.W."/>
            <person name="Wang L."/>
        </authorList>
    </citation>
    <scope>NUCLEOTIDE SEQUENCE [LARGE SCALE GENOMIC DNA]</scope>
    <source>
        <strain evidence="2">cv. PW_Plant_1</strain>
    </source>
</reference>
<protein>
    <submittedName>
        <fullName evidence="1">Uncharacterized protein</fullName>
    </submittedName>
</protein>
<evidence type="ECO:0000313" key="1">
    <source>
        <dbReference type="EMBL" id="KAJ7544648.1"/>
    </source>
</evidence>
<organism evidence="1 2">
    <name type="scientific">Diphasiastrum complanatum</name>
    <name type="common">Issler's clubmoss</name>
    <name type="synonym">Lycopodium complanatum</name>
    <dbReference type="NCBI Taxonomy" id="34168"/>
    <lineage>
        <taxon>Eukaryota</taxon>
        <taxon>Viridiplantae</taxon>
        <taxon>Streptophyta</taxon>
        <taxon>Embryophyta</taxon>
        <taxon>Tracheophyta</taxon>
        <taxon>Lycopodiopsida</taxon>
        <taxon>Lycopodiales</taxon>
        <taxon>Lycopodiaceae</taxon>
        <taxon>Lycopodioideae</taxon>
        <taxon>Diphasiastrum</taxon>
    </lineage>
</organism>
<dbReference type="EMBL" id="CM055100">
    <property type="protein sequence ID" value="KAJ7544648.1"/>
    <property type="molecule type" value="Genomic_DNA"/>
</dbReference>
<sequence length="514" mass="56197">MLLRYRVGAVVSLAKHQNGGAKTVLWTSKNFRTQSGVPHGHFAGDATFLQAVDFYFDKAAAIASVSPDILAQIKACNNILRVQFPLKCSNGTVELIEAYRAQHSHHRLPVKGGVRMAPNVNGEEIMALAALMTFKCAVVDVPFGGAKGGIKIDPTKYSLNEKEAIMRRYTSELVKKKFIGPAIDVPAPDYGTGPQEMAWIKDTYEHMKSTDINGAACVTGKPLEEGGIHGRHEATGLGVFFCLREFLNDQDLVKKLHMSPGVKGKTFIIQGFGNVGRNLVDCIQRAGGLIMAISEKDGGLVDETGKGLDVSSIKEYHTRKGTLCGFPGANTIRDPAKILELPCDVLIPAALESQVHSENASRIKAQIIAEAANGPVTPSAEAILEKNGAVILPDLLLNAGGVTVSYFEWLKNLNHIHFGRMSRRMEESGKKVLLEALEQEFESKNKLSDDLRKELVKGNTEIDFVWSGLEETMLVSWANVRSTAERKDCNYRTAAYLIAIERIATCYRVNGIFP</sequence>
<evidence type="ECO:0000313" key="2">
    <source>
        <dbReference type="Proteomes" id="UP001162992"/>
    </source>
</evidence>
<keyword evidence="2" id="KW-1185">Reference proteome</keyword>
<dbReference type="Proteomes" id="UP001162992">
    <property type="component" value="Chromosome 9"/>
</dbReference>
<comment type="caution">
    <text evidence="1">The sequence shown here is derived from an EMBL/GenBank/DDBJ whole genome shotgun (WGS) entry which is preliminary data.</text>
</comment>
<name>A0ACC2CRE9_DIPCM</name>
<accession>A0ACC2CRE9</accession>
<proteinExistence type="predicted"/>
<gene>
    <name evidence="1" type="ORF">O6H91_09G087800</name>
</gene>